<keyword evidence="3" id="KW-1003">Cell membrane</keyword>
<dbReference type="EMBL" id="SCWD01000003">
    <property type="protein sequence ID" value="TDM00801.1"/>
    <property type="molecule type" value="Genomic_DNA"/>
</dbReference>
<dbReference type="RefSeq" id="WP_133418038.1">
    <property type="nucleotide sequence ID" value="NZ_SCWD01000003.1"/>
</dbReference>
<dbReference type="OrthoDB" id="9811391at2"/>
<proteinExistence type="inferred from homology"/>
<comment type="subcellular location">
    <subcellularLocation>
        <location evidence="1">Cell membrane</location>
        <topology evidence="1">Multi-pass membrane protein</topology>
    </subcellularLocation>
</comment>
<evidence type="ECO:0000256" key="6">
    <source>
        <dbReference type="ARBA" id="ARBA00023136"/>
    </source>
</evidence>
<dbReference type="PANTHER" id="PTHR30106:SF1">
    <property type="entry name" value="UPF0324 MEMBRANE PROTEIN FN0533"/>
    <property type="match status" value="1"/>
</dbReference>
<dbReference type="InterPro" id="IPR018383">
    <property type="entry name" value="UPF0324_pro"/>
</dbReference>
<keyword evidence="6 7" id="KW-0472">Membrane</keyword>
<feature type="transmembrane region" description="Helical" evidence="7">
    <location>
        <begin position="114"/>
        <end position="134"/>
    </location>
</feature>
<evidence type="ECO:0000256" key="1">
    <source>
        <dbReference type="ARBA" id="ARBA00004651"/>
    </source>
</evidence>
<keyword evidence="4 7" id="KW-0812">Transmembrane</keyword>
<evidence type="ECO:0000313" key="8">
    <source>
        <dbReference type="EMBL" id="TDM00801.1"/>
    </source>
</evidence>
<evidence type="ECO:0000313" key="9">
    <source>
        <dbReference type="Proteomes" id="UP000295280"/>
    </source>
</evidence>
<evidence type="ECO:0000256" key="2">
    <source>
        <dbReference type="ARBA" id="ARBA00007977"/>
    </source>
</evidence>
<evidence type="ECO:0000256" key="5">
    <source>
        <dbReference type="ARBA" id="ARBA00022989"/>
    </source>
</evidence>
<evidence type="ECO:0000256" key="7">
    <source>
        <dbReference type="SAM" id="Phobius"/>
    </source>
</evidence>
<dbReference type="PANTHER" id="PTHR30106">
    <property type="entry name" value="INNER MEMBRANE PROTEIN YEIH-RELATED"/>
    <property type="match status" value="1"/>
</dbReference>
<feature type="transmembrane region" description="Helical" evidence="7">
    <location>
        <begin position="292"/>
        <end position="313"/>
    </location>
</feature>
<comment type="similarity">
    <text evidence="2">Belongs to the UPF0324 family.</text>
</comment>
<protein>
    <submittedName>
        <fullName evidence="8">YeiH family putative sulfate export transporter</fullName>
    </submittedName>
</protein>
<sequence length="314" mass="33577">MKRRGISLCVLIALAATVAGHFVPLIGAAVFSIIIGMCVRPFVDRQSVDSGAKFCSKKVLQASIVMMGLTLNFRAVAELGWSSLPLTLTTIAVALIAGVVLGRTLKVSGKIRTLISVGTAICGGSAIAAVSPIIEADEEEVAYAISTIFLFNVIAVFLFPVMGHALHMSEVTFGYLAGSAINDTSSVVAAGYTYGNEAGNTATIVKLLRALMIVPLCLMIVWMNRKQVSVKRIFPWFILYFCLASIAATIIPIPEAVNIVIKQLSVLMIAVAMSGIGLSVNIRQFRRLGYQPVLLGALLWFTVTAMSLIMLHIK</sequence>
<name>A0A9Q8CL37_9STAP</name>
<dbReference type="Proteomes" id="UP000295280">
    <property type="component" value="Unassembled WGS sequence"/>
</dbReference>
<gene>
    <name evidence="8" type="ORF">ERX40_08295</name>
</gene>
<keyword evidence="9" id="KW-1185">Reference proteome</keyword>
<evidence type="ECO:0000256" key="3">
    <source>
        <dbReference type="ARBA" id="ARBA00022475"/>
    </source>
</evidence>
<organism evidence="8 9">
    <name type="scientific">Macrococcus carouselicus</name>
    <dbReference type="NCBI Taxonomy" id="69969"/>
    <lineage>
        <taxon>Bacteria</taxon>
        <taxon>Bacillati</taxon>
        <taxon>Bacillota</taxon>
        <taxon>Bacilli</taxon>
        <taxon>Bacillales</taxon>
        <taxon>Staphylococcaceae</taxon>
        <taxon>Macrococcus</taxon>
    </lineage>
</organism>
<feature type="transmembrane region" description="Helical" evidence="7">
    <location>
        <begin position="234"/>
        <end position="253"/>
    </location>
</feature>
<feature type="transmembrane region" description="Helical" evidence="7">
    <location>
        <begin position="140"/>
        <end position="161"/>
    </location>
</feature>
<comment type="caution">
    <text evidence="8">The sequence shown here is derived from an EMBL/GenBank/DDBJ whole genome shotgun (WGS) entry which is preliminary data.</text>
</comment>
<feature type="transmembrane region" description="Helical" evidence="7">
    <location>
        <begin position="83"/>
        <end position="102"/>
    </location>
</feature>
<dbReference type="AlphaFoldDB" id="A0A9Q8CL37"/>
<dbReference type="GO" id="GO:0005886">
    <property type="term" value="C:plasma membrane"/>
    <property type="evidence" value="ECO:0007669"/>
    <property type="project" value="UniProtKB-SubCell"/>
</dbReference>
<keyword evidence="5 7" id="KW-1133">Transmembrane helix</keyword>
<reference evidence="8 9" key="1">
    <citation type="submission" date="2019-01" db="EMBL/GenBank/DDBJ databases">
        <title>Draft genome sequences of the type strains of six Macrococcus species.</title>
        <authorList>
            <person name="Mazhar S."/>
            <person name="Altermann E."/>
            <person name="Hill C."/>
            <person name="Mcauliffe O."/>
        </authorList>
    </citation>
    <scope>NUCLEOTIDE SEQUENCE [LARGE SCALE GENOMIC DNA]</scope>
    <source>
        <strain evidence="8 9">ATCC 51828</strain>
    </source>
</reference>
<feature type="transmembrane region" description="Helical" evidence="7">
    <location>
        <begin position="259"/>
        <end position="280"/>
    </location>
</feature>
<dbReference type="Pfam" id="PF03601">
    <property type="entry name" value="Cons_hypoth698"/>
    <property type="match status" value="1"/>
</dbReference>
<evidence type="ECO:0000256" key="4">
    <source>
        <dbReference type="ARBA" id="ARBA00022692"/>
    </source>
</evidence>
<accession>A0A9Q8CL37</accession>